<feature type="transmembrane region" description="Helical" evidence="6">
    <location>
        <begin position="149"/>
        <end position="171"/>
    </location>
</feature>
<keyword evidence="2 6" id="KW-0812">Transmembrane</keyword>
<dbReference type="OrthoDB" id="21292at2759"/>
<evidence type="ECO:0000256" key="5">
    <source>
        <dbReference type="SAM" id="MobiDB-lite"/>
    </source>
</evidence>
<evidence type="ECO:0000313" key="8">
    <source>
        <dbReference type="Proteomes" id="UP000027361"/>
    </source>
</evidence>
<evidence type="ECO:0000256" key="2">
    <source>
        <dbReference type="ARBA" id="ARBA00022692"/>
    </source>
</evidence>
<keyword evidence="8" id="KW-1185">Reference proteome</keyword>
<dbReference type="Pfam" id="PF00153">
    <property type="entry name" value="Mito_carr"/>
    <property type="match status" value="1"/>
</dbReference>
<evidence type="ECO:0008006" key="9">
    <source>
        <dbReference type="Google" id="ProtNLM"/>
    </source>
</evidence>
<dbReference type="SUPFAM" id="SSF103506">
    <property type="entry name" value="Mitochondrial carrier"/>
    <property type="match status" value="1"/>
</dbReference>
<feature type="transmembrane region" description="Helical" evidence="6">
    <location>
        <begin position="6"/>
        <end position="25"/>
    </location>
</feature>
<feature type="compositionally biased region" description="Pro residues" evidence="5">
    <location>
        <begin position="376"/>
        <end position="386"/>
    </location>
</feature>
<comment type="caution">
    <text evidence="7">The sequence shown here is derived from an EMBL/GenBank/DDBJ whole genome shotgun (WGS) entry which is preliminary data.</text>
</comment>
<dbReference type="EMBL" id="JMSN01000089">
    <property type="protein sequence ID" value="KDN40616.1"/>
    <property type="molecule type" value="Genomic_DNA"/>
</dbReference>
<evidence type="ECO:0000256" key="3">
    <source>
        <dbReference type="ARBA" id="ARBA00022989"/>
    </source>
</evidence>
<feature type="transmembrane region" description="Helical" evidence="6">
    <location>
        <begin position="258"/>
        <end position="278"/>
    </location>
</feature>
<reference evidence="7 8" key="1">
    <citation type="submission" date="2014-05" db="EMBL/GenBank/DDBJ databases">
        <title>Draft genome sequence of a rare smut relative, Tilletiaria anomala UBC 951.</title>
        <authorList>
            <consortium name="DOE Joint Genome Institute"/>
            <person name="Toome M."/>
            <person name="Kuo A."/>
            <person name="Henrissat B."/>
            <person name="Lipzen A."/>
            <person name="Tritt A."/>
            <person name="Yoshinaga Y."/>
            <person name="Zane M."/>
            <person name="Barry K."/>
            <person name="Grigoriev I.V."/>
            <person name="Spatafora J.W."/>
            <person name="Aimea M.C."/>
        </authorList>
    </citation>
    <scope>NUCLEOTIDE SEQUENCE [LARGE SCALE GENOMIC DNA]</scope>
    <source>
        <strain evidence="7 8">UBC 951</strain>
    </source>
</reference>
<evidence type="ECO:0000256" key="1">
    <source>
        <dbReference type="ARBA" id="ARBA00004141"/>
    </source>
</evidence>
<dbReference type="RefSeq" id="XP_013241459.1">
    <property type="nucleotide sequence ID" value="XM_013386005.1"/>
</dbReference>
<feature type="transmembrane region" description="Helical" evidence="6">
    <location>
        <begin position="200"/>
        <end position="219"/>
    </location>
</feature>
<gene>
    <name evidence="7" type="ORF">K437DRAFT_250029</name>
</gene>
<dbReference type="Gene3D" id="1.50.40.10">
    <property type="entry name" value="Mitochondrial carrier domain"/>
    <property type="match status" value="1"/>
</dbReference>
<dbReference type="InterPro" id="IPR023395">
    <property type="entry name" value="MCP_dom_sf"/>
</dbReference>
<organism evidence="7 8">
    <name type="scientific">Tilletiaria anomala (strain ATCC 24038 / CBS 436.72 / UBC 951)</name>
    <dbReference type="NCBI Taxonomy" id="1037660"/>
    <lineage>
        <taxon>Eukaryota</taxon>
        <taxon>Fungi</taxon>
        <taxon>Dikarya</taxon>
        <taxon>Basidiomycota</taxon>
        <taxon>Ustilaginomycotina</taxon>
        <taxon>Exobasidiomycetes</taxon>
        <taxon>Georgefischeriales</taxon>
        <taxon>Tilletiariaceae</taxon>
        <taxon>Tilletiaria</taxon>
    </lineage>
</organism>
<dbReference type="STRING" id="1037660.A0A066VGI7"/>
<dbReference type="InParanoid" id="A0A066VGI7"/>
<evidence type="ECO:0000256" key="6">
    <source>
        <dbReference type="SAM" id="Phobius"/>
    </source>
</evidence>
<name>A0A066VGI7_TILAU</name>
<evidence type="ECO:0000256" key="4">
    <source>
        <dbReference type="ARBA" id="ARBA00023136"/>
    </source>
</evidence>
<keyword evidence="3 6" id="KW-1133">Transmembrane helix</keyword>
<protein>
    <recommendedName>
        <fullName evidence="9">Mitochondrial carrier</fullName>
    </recommendedName>
</protein>
<proteinExistence type="predicted"/>
<dbReference type="HOGENOM" id="CLU_044884_0_0_1"/>
<feature type="compositionally biased region" description="Low complexity" evidence="5">
    <location>
        <begin position="357"/>
        <end position="375"/>
    </location>
</feature>
<dbReference type="OMA" id="ECAMVRL"/>
<dbReference type="GeneID" id="25263346"/>
<comment type="subcellular location">
    <subcellularLocation>
        <location evidence="1">Membrane</location>
        <topology evidence="1">Multi-pass membrane protein</topology>
    </subcellularLocation>
</comment>
<feature type="region of interest" description="Disordered" evidence="5">
    <location>
        <begin position="312"/>
        <end position="336"/>
    </location>
</feature>
<feature type="region of interest" description="Disordered" evidence="5">
    <location>
        <begin position="357"/>
        <end position="390"/>
    </location>
</feature>
<dbReference type="InterPro" id="IPR018108">
    <property type="entry name" value="MCP_transmembrane"/>
</dbReference>
<dbReference type="AlphaFoldDB" id="A0A066VGI7"/>
<keyword evidence="4 6" id="KW-0472">Membrane</keyword>
<feature type="transmembrane region" description="Helical" evidence="6">
    <location>
        <begin position="99"/>
        <end position="122"/>
    </location>
</feature>
<sequence>MLGIIIDAIAVLFVIIFSIALGLGISQPFQGALIRLRANYLPKAVSLDNVLEDGAASSRHAFAEFIQSSEAKSAAKIGPVVPGIFAMMRRTKRLEGWAGLYKGSVPTVIQLVWLWIITWVVFDSTSSGFGGSYRAAPAGPGNFAFWGNLVFMLLLSFAALPLNVISFRVIVHPRILPLNKPMANLQEILSYSELRNPLKLYTIPGLATATVLHIGWIGIATRIMRHLLVPMLGGLDVPEPIKPGETTFSGPTSDTKKYSTIGLVMFFLWNLASLPVLAPIECAMVRLSTQRPEKQNPLHLAYAKPASTLNSYSHQASVPAQTSPQATAAETDMPSRTSFAIEDQEEAEEAAGNAFASEPLNPQSASANANATPAPVSAPTPAPPRYLPTISREPAEPVIALRPCDEADSAEEAARLEREGGFGAPVVSRYTGLVDCLRKMRDEEGIESLGRGWWVTLNGLLIASFS</sequence>
<evidence type="ECO:0000313" key="7">
    <source>
        <dbReference type="EMBL" id="KDN40616.1"/>
    </source>
</evidence>
<dbReference type="GO" id="GO:0016020">
    <property type="term" value="C:membrane"/>
    <property type="evidence" value="ECO:0007669"/>
    <property type="project" value="UniProtKB-SubCell"/>
</dbReference>
<accession>A0A066VGI7</accession>
<dbReference type="Proteomes" id="UP000027361">
    <property type="component" value="Unassembled WGS sequence"/>
</dbReference>